<accession>A0ABR0C2R0</accession>
<feature type="region of interest" description="Disordered" evidence="1">
    <location>
        <begin position="92"/>
        <end position="112"/>
    </location>
</feature>
<name>A0ABR0C2R0_PURLI</name>
<keyword evidence="3" id="KW-1185">Reference proteome</keyword>
<evidence type="ECO:0000313" key="3">
    <source>
        <dbReference type="Proteomes" id="UP001287286"/>
    </source>
</evidence>
<feature type="region of interest" description="Disordered" evidence="1">
    <location>
        <begin position="139"/>
        <end position="217"/>
    </location>
</feature>
<proteinExistence type="predicted"/>
<evidence type="ECO:0000256" key="1">
    <source>
        <dbReference type="SAM" id="MobiDB-lite"/>
    </source>
</evidence>
<gene>
    <name evidence="2" type="ORF">Purlil1_4795</name>
</gene>
<feature type="compositionally biased region" description="Low complexity" evidence="1">
    <location>
        <begin position="179"/>
        <end position="198"/>
    </location>
</feature>
<organism evidence="2 3">
    <name type="scientific">Purpureocillium lilacinum</name>
    <name type="common">Paecilomyces lilacinus</name>
    <dbReference type="NCBI Taxonomy" id="33203"/>
    <lineage>
        <taxon>Eukaryota</taxon>
        <taxon>Fungi</taxon>
        <taxon>Dikarya</taxon>
        <taxon>Ascomycota</taxon>
        <taxon>Pezizomycotina</taxon>
        <taxon>Sordariomycetes</taxon>
        <taxon>Hypocreomycetidae</taxon>
        <taxon>Hypocreales</taxon>
        <taxon>Ophiocordycipitaceae</taxon>
        <taxon>Purpureocillium</taxon>
    </lineage>
</organism>
<evidence type="ECO:0000313" key="2">
    <source>
        <dbReference type="EMBL" id="KAK4090659.1"/>
    </source>
</evidence>
<feature type="region of interest" description="Disordered" evidence="1">
    <location>
        <begin position="1"/>
        <end position="50"/>
    </location>
</feature>
<protein>
    <submittedName>
        <fullName evidence="2">Uncharacterized protein</fullName>
    </submittedName>
</protein>
<reference evidence="2 3" key="1">
    <citation type="journal article" date="2024" name="Microbiol. Resour. Announc.">
        <title>Genome annotations for the ascomycete fungi Trichoderma harzianum, Trichoderma aggressivum, and Purpureocillium lilacinum.</title>
        <authorList>
            <person name="Beijen E.P.W."/>
            <person name="Ohm R.A."/>
        </authorList>
    </citation>
    <scope>NUCLEOTIDE SEQUENCE [LARGE SCALE GENOMIC DNA]</scope>
    <source>
        <strain evidence="2 3">CBS 150709</strain>
    </source>
</reference>
<dbReference type="EMBL" id="JAWRVI010000014">
    <property type="protein sequence ID" value="KAK4090659.1"/>
    <property type="molecule type" value="Genomic_DNA"/>
</dbReference>
<comment type="caution">
    <text evidence="2">The sequence shown here is derived from an EMBL/GenBank/DDBJ whole genome shotgun (WGS) entry which is preliminary data.</text>
</comment>
<sequence>MHTAFSQQKELVALPGAQPDDTHPPPARHTRTTTSPSLPADDNKAHPLFSTPVLPSARVLSPPPPRFARAHAGGWPLLLFLFSIVAAAQVSRPGGGSPAHARTHATQTHTTCTKKLPLAGAPPKERMFAGDLVLIQPAAARRQRPRSKSIPLRVLRHDGSDARAGGPRGWSFARDEGPTGARSTRSSSDSSGVSTAAVEARRSGTPKQRQADTGGKP</sequence>
<dbReference type="Proteomes" id="UP001287286">
    <property type="component" value="Unassembled WGS sequence"/>
</dbReference>